<evidence type="ECO:0008006" key="4">
    <source>
        <dbReference type="Google" id="ProtNLM"/>
    </source>
</evidence>
<dbReference type="EMBL" id="WNDQ01000023">
    <property type="protein sequence ID" value="KAF1021331.1"/>
    <property type="molecule type" value="Genomic_DNA"/>
</dbReference>
<reference evidence="3" key="1">
    <citation type="journal article" date="2020" name="MBio">
        <title>Horizontal gene transfer to a defensive symbiont with a reduced genome amongst a multipartite beetle microbiome.</title>
        <authorList>
            <person name="Waterworth S.C."/>
            <person name="Florez L.V."/>
            <person name="Rees E.R."/>
            <person name="Hertweck C."/>
            <person name="Kaltenpoth M."/>
            <person name="Kwan J.C."/>
        </authorList>
    </citation>
    <scope>NUCLEOTIDE SEQUENCE [LARGE SCALE GENOMIC DNA]</scope>
</reference>
<organism evidence="2 3">
    <name type="scientific">Paracidovorax wautersii</name>
    <dbReference type="NCBI Taxonomy" id="1177982"/>
    <lineage>
        <taxon>Bacteria</taxon>
        <taxon>Pseudomonadati</taxon>
        <taxon>Pseudomonadota</taxon>
        <taxon>Betaproteobacteria</taxon>
        <taxon>Burkholderiales</taxon>
        <taxon>Comamonadaceae</taxon>
        <taxon>Paracidovorax</taxon>
    </lineage>
</organism>
<name>A0A7V8FP21_9BURK</name>
<protein>
    <recommendedName>
        <fullName evidence="4">Outer membrane protein beta-barrel domain-containing protein</fullName>
    </recommendedName>
</protein>
<sequence>MKKIALAVASVAVLAGLPAVASAQLTGNVALTTNYKFRGQDQDMLKSDPNKTFKPAIQGGLDYAFSNGFYVGNWNSSVNWLDNNSIESDLYGGYKGDLGHGLTYDVGVLGYFYPGAGSANTGEIYGALTWSAFTLKYSHTVSKKYFGLEDGRNTGYLNLAVAQEIAPKLTLKASIGYTRLSDDAKEKSGLPRYFDYGVGLSYDLGEGFAVAGGIYGANKRSEYGVANKNRFIATVSKSL</sequence>
<dbReference type="InterPro" id="IPR010239">
    <property type="entry name" value="CHP02001"/>
</dbReference>
<keyword evidence="1" id="KW-0732">Signal</keyword>
<evidence type="ECO:0000313" key="2">
    <source>
        <dbReference type="EMBL" id="KAF1021331.1"/>
    </source>
</evidence>
<evidence type="ECO:0000313" key="3">
    <source>
        <dbReference type="Proteomes" id="UP000461670"/>
    </source>
</evidence>
<evidence type="ECO:0000256" key="1">
    <source>
        <dbReference type="SAM" id="SignalP"/>
    </source>
</evidence>
<dbReference type="Pfam" id="PF09694">
    <property type="entry name" value="Gcw_chp"/>
    <property type="match status" value="1"/>
</dbReference>
<dbReference type="Proteomes" id="UP000461670">
    <property type="component" value="Unassembled WGS sequence"/>
</dbReference>
<comment type="caution">
    <text evidence="2">The sequence shown here is derived from an EMBL/GenBank/DDBJ whole genome shotgun (WGS) entry which is preliminary data.</text>
</comment>
<dbReference type="AlphaFoldDB" id="A0A7V8FP21"/>
<accession>A0A7V8FP21</accession>
<proteinExistence type="predicted"/>
<feature type="chain" id="PRO_5030516723" description="Outer membrane protein beta-barrel domain-containing protein" evidence="1">
    <location>
        <begin position="24"/>
        <end position="239"/>
    </location>
</feature>
<dbReference type="NCBIfam" id="TIGR02001">
    <property type="entry name" value="gcw_chp"/>
    <property type="match status" value="1"/>
</dbReference>
<gene>
    <name evidence="2" type="ORF">GAK30_01952</name>
</gene>
<feature type="signal peptide" evidence="1">
    <location>
        <begin position="1"/>
        <end position="23"/>
    </location>
</feature>